<keyword evidence="2" id="KW-0812">Transmembrane</keyword>
<feature type="compositionally biased region" description="Polar residues" evidence="1">
    <location>
        <begin position="117"/>
        <end position="127"/>
    </location>
</feature>
<protein>
    <submittedName>
        <fullName evidence="3">Uncharacterized protein</fullName>
    </submittedName>
</protein>
<dbReference type="AlphaFoldDB" id="A0A6A6VJV3"/>
<accession>A0A6A6VJV3</accession>
<evidence type="ECO:0000313" key="3">
    <source>
        <dbReference type="EMBL" id="KAF2749407.1"/>
    </source>
</evidence>
<dbReference type="Proteomes" id="UP000799440">
    <property type="component" value="Unassembled WGS sequence"/>
</dbReference>
<evidence type="ECO:0000256" key="2">
    <source>
        <dbReference type="SAM" id="Phobius"/>
    </source>
</evidence>
<feature type="region of interest" description="Disordered" evidence="1">
    <location>
        <begin position="106"/>
        <end position="279"/>
    </location>
</feature>
<gene>
    <name evidence="3" type="ORF">M011DRAFT_456884</name>
</gene>
<reference evidence="3" key="1">
    <citation type="journal article" date="2020" name="Stud. Mycol.">
        <title>101 Dothideomycetes genomes: a test case for predicting lifestyles and emergence of pathogens.</title>
        <authorList>
            <person name="Haridas S."/>
            <person name="Albert R."/>
            <person name="Binder M."/>
            <person name="Bloem J."/>
            <person name="Labutti K."/>
            <person name="Salamov A."/>
            <person name="Andreopoulos B."/>
            <person name="Baker S."/>
            <person name="Barry K."/>
            <person name="Bills G."/>
            <person name="Bluhm B."/>
            <person name="Cannon C."/>
            <person name="Castanera R."/>
            <person name="Culley D."/>
            <person name="Daum C."/>
            <person name="Ezra D."/>
            <person name="Gonzalez J."/>
            <person name="Henrissat B."/>
            <person name="Kuo A."/>
            <person name="Liang C."/>
            <person name="Lipzen A."/>
            <person name="Lutzoni F."/>
            <person name="Magnuson J."/>
            <person name="Mondo S."/>
            <person name="Nolan M."/>
            <person name="Ohm R."/>
            <person name="Pangilinan J."/>
            <person name="Park H.-J."/>
            <person name="Ramirez L."/>
            <person name="Alfaro M."/>
            <person name="Sun H."/>
            <person name="Tritt A."/>
            <person name="Yoshinaga Y."/>
            <person name="Zwiers L.-H."/>
            <person name="Turgeon B."/>
            <person name="Goodwin S."/>
            <person name="Spatafora J."/>
            <person name="Crous P."/>
            <person name="Grigoriev I."/>
        </authorList>
    </citation>
    <scope>NUCLEOTIDE SEQUENCE</scope>
    <source>
        <strain evidence="3">CBS 119925</strain>
    </source>
</reference>
<feature type="compositionally biased region" description="Pro residues" evidence="1">
    <location>
        <begin position="152"/>
        <end position="175"/>
    </location>
</feature>
<evidence type="ECO:0000313" key="4">
    <source>
        <dbReference type="Proteomes" id="UP000799440"/>
    </source>
</evidence>
<dbReference type="OrthoDB" id="5397628at2759"/>
<feature type="transmembrane region" description="Helical" evidence="2">
    <location>
        <begin position="20"/>
        <end position="39"/>
    </location>
</feature>
<keyword evidence="4" id="KW-1185">Reference proteome</keyword>
<feature type="compositionally biased region" description="Basic and acidic residues" evidence="1">
    <location>
        <begin position="106"/>
        <end position="116"/>
    </location>
</feature>
<sequence length="391" mass="44416">MPPPDEPNNNTLHRLLGPNYRSILIVFYITLVILIPGALRTIVDRLFSLPSLLRSLLNLLLPFTNPATPLIQDLLHTAALCSLLYYAPQISEYIRNAENRFVELKTREEARERDSNRVPNPNESAQAEEQPPNAPLEPGPENNDHTILQPQPRAPTPPPGDQEDWPPQPAPPQQQQPPFDANEEAGPAAPRPAAPPTRTVGAKKARSLARRDQRRAYHEFIRQQAEQRRQEEAEGREEREAALAAEKARRAEAERAIEERNREERQSKKEQERRELEEEWERRDRAIAKVRTLLEEAGAVNLEDIAWAEQKDWLWIARLVKASGILNQNQDSDGETHTMITSEGWLVRLDAALMQQVYAEAVELGNAQDGKVGFDEFADILEDAVLARTRT</sequence>
<name>A0A6A6VJV3_9PLEO</name>
<organism evidence="3 4">
    <name type="scientific">Sporormia fimetaria CBS 119925</name>
    <dbReference type="NCBI Taxonomy" id="1340428"/>
    <lineage>
        <taxon>Eukaryota</taxon>
        <taxon>Fungi</taxon>
        <taxon>Dikarya</taxon>
        <taxon>Ascomycota</taxon>
        <taxon>Pezizomycotina</taxon>
        <taxon>Dothideomycetes</taxon>
        <taxon>Pleosporomycetidae</taxon>
        <taxon>Pleosporales</taxon>
        <taxon>Sporormiaceae</taxon>
        <taxon>Sporormia</taxon>
    </lineage>
</organism>
<keyword evidence="2" id="KW-1133">Transmembrane helix</keyword>
<dbReference type="EMBL" id="MU006566">
    <property type="protein sequence ID" value="KAF2749407.1"/>
    <property type="molecule type" value="Genomic_DNA"/>
</dbReference>
<proteinExistence type="predicted"/>
<evidence type="ECO:0000256" key="1">
    <source>
        <dbReference type="SAM" id="MobiDB-lite"/>
    </source>
</evidence>
<keyword evidence="2" id="KW-0472">Membrane</keyword>
<feature type="compositionally biased region" description="Basic and acidic residues" evidence="1">
    <location>
        <begin position="209"/>
        <end position="279"/>
    </location>
</feature>